<protein>
    <recommendedName>
        <fullName evidence="9">Rieske domain-containing protein</fullName>
    </recommendedName>
</protein>
<keyword evidence="1" id="KW-0001">2Fe-2S</keyword>
<comment type="cofactor">
    <cofactor evidence="7">
        <name>[2Fe-2S] cluster</name>
        <dbReference type="ChEBI" id="CHEBI:190135"/>
    </cofactor>
</comment>
<dbReference type="InterPro" id="IPR036922">
    <property type="entry name" value="Rieske_2Fe-2S_sf"/>
</dbReference>
<evidence type="ECO:0000256" key="4">
    <source>
        <dbReference type="ARBA" id="ARBA00023004"/>
    </source>
</evidence>
<evidence type="ECO:0000256" key="7">
    <source>
        <dbReference type="ARBA" id="ARBA00034078"/>
    </source>
</evidence>
<evidence type="ECO:0000313" key="11">
    <source>
        <dbReference type="Proteomes" id="UP000626109"/>
    </source>
</evidence>
<dbReference type="GO" id="GO:0008942">
    <property type="term" value="F:nitrite reductase [NAD(P)H] activity"/>
    <property type="evidence" value="ECO:0007669"/>
    <property type="project" value="InterPro"/>
</dbReference>
<dbReference type="GO" id="GO:0042128">
    <property type="term" value="P:nitrate assimilation"/>
    <property type="evidence" value="ECO:0007669"/>
    <property type="project" value="UniProtKB-KW"/>
</dbReference>
<dbReference type="GO" id="GO:0046872">
    <property type="term" value="F:metal ion binding"/>
    <property type="evidence" value="ECO:0007669"/>
    <property type="project" value="UniProtKB-KW"/>
</dbReference>
<evidence type="ECO:0000256" key="1">
    <source>
        <dbReference type="ARBA" id="ARBA00022714"/>
    </source>
</evidence>
<keyword evidence="4" id="KW-0408">Iron</keyword>
<keyword evidence="6" id="KW-0534">Nitrate assimilation</keyword>
<keyword evidence="5" id="KW-0411">Iron-sulfur</keyword>
<dbReference type="EMBL" id="CAJNNW010010089">
    <property type="protein sequence ID" value="CAE8651714.1"/>
    <property type="molecule type" value="Genomic_DNA"/>
</dbReference>
<feature type="chain" id="PRO_5032527300" description="Rieske domain-containing protein" evidence="8">
    <location>
        <begin position="21"/>
        <end position="113"/>
    </location>
</feature>
<evidence type="ECO:0000256" key="5">
    <source>
        <dbReference type="ARBA" id="ARBA00023014"/>
    </source>
</evidence>
<dbReference type="PANTHER" id="PTHR21496:SF0">
    <property type="entry name" value="RIESKE DOMAIN-CONTAINING PROTEIN"/>
    <property type="match status" value="1"/>
</dbReference>
<dbReference type="Gene3D" id="2.102.10.10">
    <property type="entry name" value="Rieske [2Fe-2S] iron-sulphur domain"/>
    <property type="match status" value="1"/>
</dbReference>
<feature type="domain" description="Rieske" evidence="9">
    <location>
        <begin position="1"/>
        <end position="87"/>
    </location>
</feature>
<keyword evidence="3" id="KW-0560">Oxidoreductase</keyword>
<evidence type="ECO:0000313" key="10">
    <source>
        <dbReference type="EMBL" id="CAE8651714.1"/>
    </source>
</evidence>
<gene>
    <name evidence="10" type="ORF">PGLA2088_LOCUS9196</name>
</gene>
<evidence type="ECO:0000256" key="8">
    <source>
        <dbReference type="SAM" id="SignalP"/>
    </source>
</evidence>
<evidence type="ECO:0000259" key="9">
    <source>
        <dbReference type="PROSITE" id="PS51296"/>
    </source>
</evidence>
<keyword evidence="2" id="KW-0479">Metal-binding</keyword>
<comment type="caution">
    <text evidence="10">The sequence shown here is derived from an EMBL/GenBank/DDBJ whole genome shotgun (WGS) entry which is preliminary data.</text>
</comment>
<name>A0A813IIR4_POLGL</name>
<evidence type="ECO:0000256" key="6">
    <source>
        <dbReference type="ARBA" id="ARBA00023063"/>
    </source>
</evidence>
<dbReference type="Pfam" id="PF13806">
    <property type="entry name" value="Rieske_2"/>
    <property type="match status" value="1"/>
</dbReference>
<evidence type="ECO:0000256" key="2">
    <source>
        <dbReference type="ARBA" id="ARBA00022723"/>
    </source>
</evidence>
<dbReference type="GO" id="GO:0051537">
    <property type="term" value="F:2 iron, 2 sulfur cluster binding"/>
    <property type="evidence" value="ECO:0007669"/>
    <property type="project" value="UniProtKB-KW"/>
</dbReference>
<feature type="signal peptide" evidence="8">
    <location>
        <begin position="1"/>
        <end position="20"/>
    </location>
</feature>
<dbReference type="PROSITE" id="PS51296">
    <property type="entry name" value="RIESKE"/>
    <property type="match status" value="1"/>
</dbReference>
<organism evidence="10 11">
    <name type="scientific">Polarella glacialis</name>
    <name type="common">Dinoflagellate</name>
    <dbReference type="NCBI Taxonomy" id="89957"/>
    <lineage>
        <taxon>Eukaryota</taxon>
        <taxon>Sar</taxon>
        <taxon>Alveolata</taxon>
        <taxon>Dinophyceae</taxon>
        <taxon>Suessiales</taxon>
        <taxon>Suessiaceae</taxon>
        <taxon>Polarella</taxon>
    </lineage>
</organism>
<dbReference type="PANTHER" id="PTHR21496">
    <property type="entry name" value="FERREDOXIN-RELATED"/>
    <property type="match status" value="1"/>
</dbReference>
<reference evidence="10" key="1">
    <citation type="submission" date="2021-02" db="EMBL/GenBank/DDBJ databases">
        <authorList>
            <person name="Dougan E. K."/>
            <person name="Rhodes N."/>
            <person name="Thang M."/>
            <person name="Chan C."/>
        </authorList>
    </citation>
    <scope>NUCLEOTIDE SEQUENCE</scope>
</reference>
<evidence type="ECO:0000256" key="3">
    <source>
        <dbReference type="ARBA" id="ARBA00023002"/>
    </source>
</evidence>
<dbReference type="SUPFAM" id="SSF50022">
    <property type="entry name" value="ISP domain"/>
    <property type="match status" value="1"/>
</dbReference>
<accession>A0A813IIR4</accession>
<proteinExistence type="predicted"/>
<keyword evidence="8" id="KW-0732">Signal</keyword>
<dbReference type="Proteomes" id="UP000626109">
    <property type="component" value="Unassembled WGS sequence"/>
</dbReference>
<dbReference type="InterPro" id="IPR017941">
    <property type="entry name" value="Rieske_2Fe-2S"/>
</dbReference>
<sequence>MVHGRKIALFRFQLRVFAVGAECPHQGGRLAEGEVGDIEDMVEGRTCYVTCPVHKFQFDLSTGAVLQGKCGPLPTYPVRVSKVDDNQHSAMIEVGFESLGDDFFGDFGVDDDF</sequence>
<dbReference type="AlphaFoldDB" id="A0A813IIR4"/>
<dbReference type="InterPro" id="IPR012748">
    <property type="entry name" value="Rieske-like_NirD"/>
</dbReference>